<keyword evidence="2" id="KW-1185">Reference proteome</keyword>
<evidence type="ECO:0000313" key="1">
    <source>
        <dbReference type="EMBL" id="THF51091.1"/>
    </source>
</evidence>
<name>A0A4S3ZYT4_9FLAO</name>
<dbReference type="Proteomes" id="UP000307507">
    <property type="component" value="Unassembled WGS sequence"/>
</dbReference>
<comment type="caution">
    <text evidence="1">The sequence shown here is derived from an EMBL/GenBank/DDBJ whole genome shotgun (WGS) entry which is preliminary data.</text>
</comment>
<gene>
    <name evidence="1" type="ORF">E6C50_04745</name>
</gene>
<reference evidence="1 2" key="1">
    <citation type="submission" date="2019-04" db="EMBL/GenBank/DDBJ databases">
        <title>Flavobacterium sp. nov. isolated from construction timber.</title>
        <authorList>
            <person name="Lin S.-Y."/>
            <person name="Chang C.-T."/>
            <person name="Young C.-C."/>
        </authorList>
    </citation>
    <scope>NUCLEOTIDE SEQUENCE [LARGE SCALE GENOMIC DNA]</scope>
    <source>
        <strain evidence="1 2">CC-CTC003</strain>
    </source>
</reference>
<protein>
    <submittedName>
        <fullName evidence="1">Uncharacterized protein</fullName>
    </submittedName>
</protein>
<dbReference type="AlphaFoldDB" id="A0A4S3ZYT4"/>
<organism evidence="1 2">
    <name type="scientific">Flavobacterium supellecticarium</name>
    <dbReference type="NCBI Taxonomy" id="2565924"/>
    <lineage>
        <taxon>Bacteria</taxon>
        <taxon>Pseudomonadati</taxon>
        <taxon>Bacteroidota</taxon>
        <taxon>Flavobacteriia</taxon>
        <taxon>Flavobacteriales</taxon>
        <taxon>Flavobacteriaceae</taxon>
        <taxon>Flavobacterium</taxon>
    </lineage>
</organism>
<sequence length="62" mass="7363">MGKNKYNKYNVLVINRLSQKYGFTGYYIRQCLRGDRKNLTADQLRKEYNNLSKAITKLLEES</sequence>
<proteinExistence type="predicted"/>
<dbReference type="OrthoDB" id="1274195at2"/>
<evidence type="ECO:0000313" key="2">
    <source>
        <dbReference type="Proteomes" id="UP000307507"/>
    </source>
</evidence>
<accession>A0A4S3ZYT4</accession>
<dbReference type="EMBL" id="SSNZ01000002">
    <property type="protein sequence ID" value="THF51091.1"/>
    <property type="molecule type" value="Genomic_DNA"/>
</dbReference>